<reference evidence="6" key="1">
    <citation type="submission" date="2023-02" db="EMBL/GenBank/DDBJ databases">
        <title>Genome sequence of Hyphococcus flavus.</title>
        <authorList>
            <person name="Rong J.-C."/>
            <person name="Zhao Q."/>
            <person name="Yi M."/>
            <person name="Wu J.-Y."/>
        </authorList>
    </citation>
    <scope>NUCLEOTIDE SEQUENCE</scope>
    <source>
        <strain evidence="6">MCCC 1K03223</strain>
    </source>
</reference>
<evidence type="ECO:0000256" key="2">
    <source>
        <dbReference type="ARBA" id="ARBA00023015"/>
    </source>
</evidence>
<name>A0AAE9ZE40_9PROT</name>
<dbReference type="Gene3D" id="1.10.10.10">
    <property type="entry name" value="Winged helix-like DNA-binding domain superfamily/Winged helix DNA-binding domain"/>
    <property type="match status" value="1"/>
</dbReference>
<dbReference type="Pfam" id="PF00126">
    <property type="entry name" value="HTH_1"/>
    <property type="match status" value="1"/>
</dbReference>
<dbReference type="AlphaFoldDB" id="A0AAE9ZE40"/>
<proteinExistence type="inferred from homology"/>
<dbReference type="GO" id="GO:0003700">
    <property type="term" value="F:DNA-binding transcription factor activity"/>
    <property type="evidence" value="ECO:0007669"/>
    <property type="project" value="InterPro"/>
</dbReference>
<dbReference type="RefSeq" id="WP_274495154.1">
    <property type="nucleotide sequence ID" value="NZ_CP118166.1"/>
</dbReference>
<dbReference type="InterPro" id="IPR000847">
    <property type="entry name" value="LysR_HTH_N"/>
</dbReference>
<keyword evidence="2" id="KW-0805">Transcription regulation</keyword>
<feature type="domain" description="HTH lysR-type" evidence="5">
    <location>
        <begin position="5"/>
        <end position="62"/>
    </location>
</feature>
<gene>
    <name evidence="6" type="ORF">PUV54_08235</name>
</gene>
<dbReference type="InterPro" id="IPR005119">
    <property type="entry name" value="LysR_subst-bd"/>
</dbReference>
<sequence>MTPLPTLRQLQFFMALVRRESFSKAAEDCLVSQSTLSSAIKEMEALMAQQLVDRSTRAFALTPAGEEVAKRAPALLAGAEDLVRSASGRNPLEGPFTLGIIPTIAPFMLPRAAKALKKAYPKLQLYLREDLTATLAERLAAGLIDAAILAFPYDLPGLDSFEFSDDPFWFACANDHPLADKKSLRRDDIKGCELLLLEDGHCLREHAIDACELRDRDAAASFGGTSLFTLAQMAKSGLGATLLPDMAVREGLAKSTGLKVIPFTKPVPSRKIGIAWRRGSGRREEAEALAETIKTALN</sequence>
<evidence type="ECO:0000313" key="7">
    <source>
        <dbReference type="Proteomes" id="UP001214043"/>
    </source>
</evidence>
<dbReference type="KEGG" id="hfl:PUV54_08235"/>
<keyword evidence="7" id="KW-1185">Reference proteome</keyword>
<evidence type="ECO:0000256" key="1">
    <source>
        <dbReference type="ARBA" id="ARBA00009437"/>
    </source>
</evidence>
<comment type="similarity">
    <text evidence="1">Belongs to the LysR transcriptional regulatory family.</text>
</comment>
<organism evidence="6 7">
    <name type="scientific">Hyphococcus flavus</name>
    <dbReference type="NCBI Taxonomy" id="1866326"/>
    <lineage>
        <taxon>Bacteria</taxon>
        <taxon>Pseudomonadati</taxon>
        <taxon>Pseudomonadota</taxon>
        <taxon>Alphaproteobacteria</taxon>
        <taxon>Parvularculales</taxon>
        <taxon>Parvularculaceae</taxon>
        <taxon>Hyphococcus</taxon>
    </lineage>
</organism>
<accession>A0AAE9ZE40</accession>
<dbReference type="PANTHER" id="PTHR30346">
    <property type="entry name" value="TRANSCRIPTIONAL DUAL REGULATOR HCAR-RELATED"/>
    <property type="match status" value="1"/>
</dbReference>
<dbReference type="GO" id="GO:0003677">
    <property type="term" value="F:DNA binding"/>
    <property type="evidence" value="ECO:0007669"/>
    <property type="project" value="UniProtKB-KW"/>
</dbReference>
<keyword evidence="4" id="KW-0804">Transcription</keyword>
<evidence type="ECO:0000313" key="6">
    <source>
        <dbReference type="EMBL" id="WDI33184.1"/>
    </source>
</evidence>
<dbReference type="Proteomes" id="UP001214043">
    <property type="component" value="Chromosome"/>
</dbReference>
<evidence type="ECO:0000259" key="5">
    <source>
        <dbReference type="PROSITE" id="PS50931"/>
    </source>
</evidence>
<dbReference type="SUPFAM" id="SSF46785">
    <property type="entry name" value="Winged helix' DNA-binding domain"/>
    <property type="match status" value="1"/>
</dbReference>
<keyword evidence="3" id="KW-0238">DNA-binding</keyword>
<dbReference type="InterPro" id="IPR036388">
    <property type="entry name" value="WH-like_DNA-bd_sf"/>
</dbReference>
<dbReference type="EMBL" id="CP118166">
    <property type="protein sequence ID" value="WDI33184.1"/>
    <property type="molecule type" value="Genomic_DNA"/>
</dbReference>
<dbReference type="FunFam" id="1.10.10.10:FF:000001">
    <property type="entry name" value="LysR family transcriptional regulator"/>
    <property type="match status" value="1"/>
</dbReference>
<dbReference type="Pfam" id="PF03466">
    <property type="entry name" value="LysR_substrate"/>
    <property type="match status" value="1"/>
</dbReference>
<dbReference type="InterPro" id="IPR036390">
    <property type="entry name" value="WH_DNA-bd_sf"/>
</dbReference>
<dbReference type="PROSITE" id="PS50931">
    <property type="entry name" value="HTH_LYSR"/>
    <property type="match status" value="1"/>
</dbReference>
<evidence type="ECO:0000256" key="3">
    <source>
        <dbReference type="ARBA" id="ARBA00023125"/>
    </source>
</evidence>
<dbReference type="Gene3D" id="3.40.190.10">
    <property type="entry name" value="Periplasmic binding protein-like II"/>
    <property type="match status" value="2"/>
</dbReference>
<protein>
    <submittedName>
        <fullName evidence="6">Hydrogen peroxide-inducible genes activator</fullName>
    </submittedName>
</protein>
<dbReference type="PANTHER" id="PTHR30346:SF10">
    <property type="entry name" value="TRANSCRIPTIONAL REGULATOR OF OXIDATIVE STRESS OXYR"/>
    <property type="match status" value="1"/>
</dbReference>
<dbReference type="CDD" id="cd08411">
    <property type="entry name" value="PBP2_OxyR"/>
    <property type="match status" value="1"/>
</dbReference>
<dbReference type="GO" id="GO:0032993">
    <property type="term" value="C:protein-DNA complex"/>
    <property type="evidence" value="ECO:0007669"/>
    <property type="project" value="TreeGrafter"/>
</dbReference>
<evidence type="ECO:0000256" key="4">
    <source>
        <dbReference type="ARBA" id="ARBA00023163"/>
    </source>
</evidence>
<dbReference type="SUPFAM" id="SSF53850">
    <property type="entry name" value="Periplasmic binding protein-like II"/>
    <property type="match status" value="1"/>
</dbReference>